<gene>
    <name evidence="1" type="ORF">C2869_01810</name>
</gene>
<dbReference type="Proteomes" id="UP000244441">
    <property type="component" value="Chromosome"/>
</dbReference>
<accession>A0A2S0VM13</accession>
<keyword evidence="2" id="KW-1185">Reference proteome</keyword>
<reference evidence="1 2" key="1">
    <citation type="submission" date="2018-01" db="EMBL/GenBank/DDBJ databases">
        <title>Genome sequence of a Cantenovulum-like bacteria.</title>
        <authorList>
            <person name="Tan W.R."/>
            <person name="Lau N.-S."/>
            <person name="Go F."/>
            <person name="Amirul A.-A.A."/>
        </authorList>
    </citation>
    <scope>NUCLEOTIDE SEQUENCE [LARGE SCALE GENOMIC DNA]</scope>
    <source>
        <strain evidence="1 2">CCB-QB4</strain>
    </source>
</reference>
<evidence type="ECO:0000313" key="1">
    <source>
        <dbReference type="EMBL" id="AWB65257.1"/>
    </source>
</evidence>
<organism evidence="1 2">
    <name type="scientific">Saccharobesus litoralis</name>
    <dbReference type="NCBI Taxonomy" id="2172099"/>
    <lineage>
        <taxon>Bacteria</taxon>
        <taxon>Pseudomonadati</taxon>
        <taxon>Pseudomonadota</taxon>
        <taxon>Gammaproteobacteria</taxon>
        <taxon>Alteromonadales</taxon>
        <taxon>Alteromonadaceae</taxon>
        <taxon>Saccharobesus</taxon>
    </lineage>
</organism>
<name>A0A2S0VM13_9ALTE</name>
<dbReference type="RefSeq" id="WP_108601334.1">
    <property type="nucleotide sequence ID" value="NZ_CP026604.1"/>
</dbReference>
<proteinExistence type="predicted"/>
<dbReference type="EMBL" id="CP026604">
    <property type="protein sequence ID" value="AWB65257.1"/>
    <property type="molecule type" value="Genomic_DNA"/>
</dbReference>
<dbReference type="KEGG" id="cate:C2869_01810"/>
<protein>
    <submittedName>
        <fullName evidence="1">Uncharacterized protein</fullName>
    </submittedName>
</protein>
<dbReference type="OrthoDB" id="6401604at2"/>
<sequence length="151" mass="17115">MKIKPLHGIENINFGDTKQQIIDFLGEADSVQLFSGQATQEQKTAQSEIHYYAKHALTLYYDGDLNARLFGISTSHAQVQFKDIKLIGLTEQNLLTQFPQLELDATDGFFKNYVDKPNELTFLVRSGVVKRIDIAPNLITFFKTYGECYSA</sequence>
<evidence type="ECO:0000313" key="2">
    <source>
        <dbReference type="Proteomes" id="UP000244441"/>
    </source>
</evidence>
<dbReference type="AlphaFoldDB" id="A0A2S0VM13"/>